<dbReference type="SUPFAM" id="SSF51197">
    <property type="entry name" value="Clavaminate synthase-like"/>
    <property type="match status" value="1"/>
</dbReference>
<dbReference type="AlphaFoldDB" id="A0AAD9FPP3"/>
<name>A0AAD9FPP3_PAPLA</name>
<proteinExistence type="predicted"/>
<dbReference type="Proteomes" id="UP001182556">
    <property type="component" value="Unassembled WGS sequence"/>
</dbReference>
<dbReference type="GO" id="GO:0005634">
    <property type="term" value="C:nucleus"/>
    <property type="evidence" value="ECO:0007669"/>
    <property type="project" value="TreeGrafter"/>
</dbReference>
<dbReference type="Pfam" id="PF02375">
    <property type="entry name" value="JmjN"/>
    <property type="match status" value="1"/>
</dbReference>
<evidence type="ECO:0000313" key="3">
    <source>
        <dbReference type="EMBL" id="KAK1920682.1"/>
    </source>
</evidence>
<dbReference type="Pfam" id="PF02373">
    <property type="entry name" value="JmjC"/>
    <property type="match status" value="1"/>
</dbReference>
<evidence type="ECO:0000259" key="2">
    <source>
        <dbReference type="PROSITE" id="PS51184"/>
    </source>
</evidence>
<dbReference type="InterPro" id="IPR003349">
    <property type="entry name" value="JmjN"/>
</dbReference>
<feature type="domain" description="JmjN" evidence="1">
    <location>
        <begin position="109"/>
        <end position="150"/>
    </location>
</feature>
<dbReference type="GO" id="GO:0010468">
    <property type="term" value="P:regulation of gene expression"/>
    <property type="evidence" value="ECO:0007669"/>
    <property type="project" value="TreeGrafter"/>
</dbReference>
<dbReference type="EMBL" id="JAODAN010000014">
    <property type="protein sequence ID" value="KAK1920682.1"/>
    <property type="molecule type" value="Genomic_DNA"/>
</dbReference>
<comment type="caution">
    <text evidence="3">The sequence shown here is derived from an EMBL/GenBank/DDBJ whole genome shotgun (WGS) entry which is preliminary data.</text>
</comment>
<dbReference type="GO" id="GO:0032454">
    <property type="term" value="F:histone H3K9 demethylase activity"/>
    <property type="evidence" value="ECO:0007669"/>
    <property type="project" value="TreeGrafter"/>
</dbReference>
<reference evidence="3" key="1">
    <citation type="submission" date="2023-02" db="EMBL/GenBank/DDBJ databases">
        <title>Identification and recombinant expression of a fungal hydrolase from Papiliotrema laurentii that hydrolyzes apple cutin and clears colloidal polyester polyurethane.</title>
        <authorList>
            <consortium name="DOE Joint Genome Institute"/>
            <person name="Roman V.A."/>
            <person name="Bojanowski C."/>
            <person name="Crable B.R."/>
            <person name="Wagner D.N."/>
            <person name="Hung C.S."/>
            <person name="Nadeau L.J."/>
            <person name="Schratz L."/>
            <person name="Haridas S."/>
            <person name="Pangilinan J."/>
            <person name="Lipzen A."/>
            <person name="Na H."/>
            <person name="Yan M."/>
            <person name="Ng V."/>
            <person name="Grigoriev I.V."/>
            <person name="Spatafora J.W."/>
            <person name="Barlow D."/>
            <person name="Biffinger J."/>
            <person name="Kelley-Loughnane N."/>
            <person name="Varaljay V.A."/>
            <person name="Crookes-Goodson W.J."/>
        </authorList>
    </citation>
    <scope>NUCLEOTIDE SEQUENCE</scope>
    <source>
        <strain evidence="3">5307AH</strain>
    </source>
</reference>
<dbReference type="SMART" id="SM00558">
    <property type="entry name" value="JmjC"/>
    <property type="match status" value="1"/>
</dbReference>
<dbReference type="InterPro" id="IPR003347">
    <property type="entry name" value="JmjC_dom"/>
</dbReference>
<dbReference type="Gene3D" id="2.60.120.650">
    <property type="entry name" value="Cupin"/>
    <property type="match status" value="1"/>
</dbReference>
<dbReference type="SMART" id="SM00545">
    <property type="entry name" value="JmjN"/>
    <property type="match status" value="1"/>
</dbReference>
<gene>
    <name evidence="3" type="ORF">DB88DRAFT_502921</name>
</gene>
<sequence>MATQAWSVRGRVRAPTVPPLNTVVRPPDYENGLTVPPLEPAAQVTTHTRAEACAEPSANRVGEESLLDEEGRRDIYVEGNLRPDHFHNHGRITYSNVSPSDLDAIHAGIPVFKPTLRLFNDLFTFIRHMKPWGELYGAVKVIPPARWCAQAIPFDPPKGLDIIRYYSQRPSRVPKKNDWYKVMYTAEDSSTSNAEEPAFPPVAWDDWVAEDVYPAESFKSLSPEDRQRIESQVLLQQAARTASRYATSLNGSVFPPTLQDPGVRWHMNYLSNPLQALQRCEGINTSFIYLGSYGSSFEWHAEDLLSYSMNWVQWGADKLWYVVAPGDLEAWEAEVRNDLVSSYTAKKYKNTCHNFLRHKDLSIHKGVIESMGYKTNAVFQHAGEMIITFPRGVHSGFNLGTNLAEAQNFCTPDWLEETFPSCKRAYQCPEACALDLYSLDLEPLELLRERLRLGESWEQICGGMVMQETTNARAMWQ</sequence>
<dbReference type="PROSITE" id="PS51184">
    <property type="entry name" value="JMJC"/>
    <property type="match status" value="1"/>
</dbReference>
<feature type="domain" description="JmjC" evidence="2">
    <location>
        <begin position="244"/>
        <end position="426"/>
    </location>
</feature>
<protein>
    <submittedName>
        <fullName evidence="3">JmjC domain, hydroxylase-domain-containing protein</fullName>
    </submittedName>
</protein>
<accession>A0AAD9FPP3</accession>
<dbReference type="PANTHER" id="PTHR10694:SF7">
    <property type="entry name" value="[HISTONE H3]-TRIMETHYL-L-LYSINE(9) DEMETHYLASE"/>
    <property type="match status" value="1"/>
</dbReference>
<evidence type="ECO:0000259" key="1">
    <source>
        <dbReference type="PROSITE" id="PS51183"/>
    </source>
</evidence>
<dbReference type="GO" id="GO:0000785">
    <property type="term" value="C:chromatin"/>
    <property type="evidence" value="ECO:0007669"/>
    <property type="project" value="TreeGrafter"/>
</dbReference>
<evidence type="ECO:0000313" key="4">
    <source>
        <dbReference type="Proteomes" id="UP001182556"/>
    </source>
</evidence>
<dbReference type="PROSITE" id="PS51183">
    <property type="entry name" value="JMJN"/>
    <property type="match status" value="1"/>
</dbReference>
<dbReference type="GO" id="GO:0051864">
    <property type="term" value="F:histone H3K36 demethylase activity"/>
    <property type="evidence" value="ECO:0007669"/>
    <property type="project" value="TreeGrafter"/>
</dbReference>
<organism evidence="3 4">
    <name type="scientific">Papiliotrema laurentii</name>
    <name type="common">Cryptococcus laurentii</name>
    <dbReference type="NCBI Taxonomy" id="5418"/>
    <lineage>
        <taxon>Eukaryota</taxon>
        <taxon>Fungi</taxon>
        <taxon>Dikarya</taxon>
        <taxon>Basidiomycota</taxon>
        <taxon>Agaricomycotina</taxon>
        <taxon>Tremellomycetes</taxon>
        <taxon>Tremellales</taxon>
        <taxon>Rhynchogastremaceae</taxon>
        <taxon>Papiliotrema</taxon>
    </lineage>
</organism>
<dbReference type="PANTHER" id="PTHR10694">
    <property type="entry name" value="LYSINE-SPECIFIC DEMETHYLASE"/>
    <property type="match status" value="1"/>
</dbReference>
<keyword evidence="4" id="KW-1185">Reference proteome</keyword>